<evidence type="ECO:0000256" key="6">
    <source>
        <dbReference type="ARBA" id="ARBA00023077"/>
    </source>
</evidence>
<feature type="chain" id="PRO_5004566318" description="TonB-denpendent receptor" evidence="12">
    <location>
        <begin position="18"/>
        <end position="659"/>
    </location>
</feature>
<dbReference type="InterPro" id="IPR000531">
    <property type="entry name" value="Beta-barrel_TonB"/>
</dbReference>
<evidence type="ECO:0000256" key="7">
    <source>
        <dbReference type="ARBA" id="ARBA00023136"/>
    </source>
</evidence>
<dbReference type="STRING" id="1172190.M947_04980"/>
<dbReference type="InterPro" id="IPR012910">
    <property type="entry name" value="Plug_dom"/>
</dbReference>
<evidence type="ECO:0000256" key="11">
    <source>
        <dbReference type="RuleBase" id="RU003357"/>
    </source>
</evidence>
<dbReference type="InterPro" id="IPR039426">
    <property type="entry name" value="TonB-dep_rcpt-like"/>
</dbReference>
<keyword evidence="5 12" id="KW-0732">Signal</keyword>
<dbReference type="EMBL" id="AUPZ01000005">
    <property type="protein sequence ID" value="EQB39939.1"/>
    <property type="molecule type" value="Genomic_DNA"/>
</dbReference>
<evidence type="ECO:0000259" key="14">
    <source>
        <dbReference type="Pfam" id="PF07715"/>
    </source>
</evidence>
<evidence type="ECO:0000256" key="3">
    <source>
        <dbReference type="ARBA" id="ARBA00022452"/>
    </source>
</evidence>
<evidence type="ECO:0000256" key="9">
    <source>
        <dbReference type="ARBA" id="ARBA00023237"/>
    </source>
</evidence>
<dbReference type="AlphaFoldDB" id="T0KSF7"/>
<dbReference type="GO" id="GO:0015344">
    <property type="term" value="F:siderophore uptake transmembrane transporter activity"/>
    <property type="evidence" value="ECO:0007669"/>
    <property type="project" value="TreeGrafter"/>
</dbReference>
<dbReference type="InterPro" id="IPR037066">
    <property type="entry name" value="Plug_dom_sf"/>
</dbReference>
<keyword evidence="7 10" id="KW-0472">Membrane</keyword>
<accession>T0KSF7</accession>
<dbReference type="PROSITE" id="PS52016">
    <property type="entry name" value="TONB_DEPENDENT_REC_3"/>
    <property type="match status" value="1"/>
</dbReference>
<keyword evidence="6 11" id="KW-0798">TonB box</keyword>
<comment type="subcellular location">
    <subcellularLocation>
        <location evidence="1 10">Cell outer membrane</location>
        <topology evidence="1 10">Multi-pass membrane protein</topology>
    </subcellularLocation>
</comment>
<evidence type="ECO:0000256" key="12">
    <source>
        <dbReference type="SAM" id="SignalP"/>
    </source>
</evidence>
<evidence type="ECO:0000256" key="5">
    <source>
        <dbReference type="ARBA" id="ARBA00022729"/>
    </source>
</evidence>
<keyword evidence="16" id="KW-1185">Reference proteome</keyword>
<dbReference type="PANTHER" id="PTHR30069">
    <property type="entry name" value="TONB-DEPENDENT OUTER MEMBRANE RECEPTOR"/>
    <property type="match status" value="1"/>
</dbReference>
<dbReference type="eggNOG" id="COG4771">
    <property type="taxonomic scope" value="Bacteria"/>
</dbReference>
<proteinExistence type="inferred from homology"/>
<evidence type="ECO:0000256" key="2">
    <source>
        <dbReference type="ARBA" id="ARBA00022448"/>
    </source>
</evidence>
<keyword evidence="2 10" id="KW-0813">Transport</keyword>
<evidence type="ECO:0000313" key="15">
    <source>
        <dbReference type="EMBL" id="EQB39939.1"/>
    </source>
</evidence>
<dbReference type="SUPFAM" id="SSF56935">
    <property type="entry name" value="Porins"/>
    <property type="match status" value="1"/>
</dbReference>
<comment type="similarity">
    <text evidence="10 11">Belongs to the TonB-dependent receptor family.</text>
</comment>
<keyword evidence="8" id="KW-0675">Receptor</keyword>
<dbReference type="GO" id="GO:0044718">
    <property type="term" value="P:siderophore transmembrane transport"/>
    <property type="evidence" value="ECO:0007669"/>
    <property type="project" value="TreeGrafter"/>
</dbReference>
<organism evidence="15 16">
    <name type="scientific">Sulfurimonas hongkongensis</name>
    <dbReference type="NCBI Taxonomy" id="1172190"/>
    <lineage>
        <taxon>Bacteria</taxon>
        <taxon>Pseudomonadati</taxon>
        <taxon>Campylobacterota</taxon>
        <taxon>Epsilonproteobacteria</taxon>
        <taxon>Campylobacterales</taxon>
        <taxon>Sulfurimonadaceae</taxon>
        <taxon>Sulfurimonas</taxon>
    </lineage>
</organism>
<dbReference type="PATRIC" id="fig|1172190.3.peg.973"/>
<gene>
    <name evidence="15" type="ORF">M947_04980</name>
</gene>
<evidence type="ECO:0000256" key="4">
    <source>
        <dbReference type="ARBA" id="ARBA00022692"/>
    </source>
</evidence>
<dbReference type="Gene3D" id="2.170.130.10">
    <property type="entry name" value="TonB-dependent receptor, plug domain"/>
    <property type="match status" value="1"/>
</dbReference>
<dbReference type="InterPro" id="IPR036942">
    <property type="entry name" value="Beta-barrel_TonB_sf"/>
</dbReference>
<dbReference type="Pfam" id="PF07715">
    <property type="entry name" value="Plug"/>
    <property type="match status" value="1"/>
</dbReference>
<keyword evidence="3 10" id="KW-1134">Transmembrane beta strand</keyword>
<dbReference type="Gene3D" id="2.40.170.20">
    <property type="entry name" value="TonB-dependent receptor, beta-barrel domain"/>
    <property type="match status" value="1"/>
</dbReference>
<keyword evidence="4 10" id="KW-0812">Transmembrane</keyword>
<dbReference type="OrthoDB" id="9800913at2"/>
<evidence type="ECO:0000256" key="10">
    <source>
        <dbReference type="PROSITE-ProRule" id="PRU01360"/>
    </source>
</evidence>
<reference evidence="15 16" key="1">
    <citation type="submission" date="2013-07" db="EMBL/GenBank/DDBJ databases">
        <title>Sulfurimonas hongkongensis AST-10 Genome Sequencing.</title>
        <authorList>
            <person name="Cai L."/>
            <person name="Zhang T."/>
        </authorList>
    </citation>
    <scope>NUCLEOTIDE SEQUENCE [LARGE SCALE GENOMIC DNA]</scope>
    <source>
        <strain evidence="15 16">AST-10</strain>
    </source>
</reference>
<evidence type="ECO:0000313" key="16">
    <source>
        <dbReference type="Proteomes" id="UP000015520"/>
    </source>
</evidence>
<keyword evidence="9 10" id="KW-0998">Cell outer membrane</keyword>
<evidence type="ECO:0008006" key="17">
    <source>
        <dbReference type="Google" id="ProtNLM"/>
    </source>
</evidence>
<evidence type="ECO:0000259" key="13">
    <source>
        <dbReference type="Pfam" id="PF00593"/>
    </source>
</evidence>
<dbReference type="Proteomes" id="UP000015520">
    <property type="component" value="Unassembled WGS sequence"/>
</dbReference>
<dbReference type="PANTHER" id="PTHR30069:SF29">
    <property type="entry name" value="HEMOGLOBIN AND HEMOGLOBIN-HAPTOGLOBIN-BINDING PROTEIN 1-RELATED"/>
    <property type="match status" value="1"/>
</dbReference>
<name>T0KSF7_9BACT</name>
<feature type="domain" description="TonB-dependent receptor plug" evidence="14">
    <location>
        <begin position="33"/>
        <end position="137"/>
    </location>
</feature>
<evidence type="ECO:0000256" key="8">
    <source>
        <dbReference type="ARBA" id="ARBA00023170"/>
    </source>
</evidence>
<comment type="caution">
    <text evidence="15">The sequence shown here is derived from an EMBL/GenBank/DDBJ whole genome shotgun (WGS) entry which is preliminary data.</text>
</comment>
<dbReference type="RefSeq" id="WP_021287267.1">
    <property type="nucleotide sequence ID" value="NZ_AUPZ01000005.1"/>
</dbReference>
<dbReference type="CDD" id="cd01347">
    <property type="entry name" value="ligand_gated_channel"/>
    <property type="match status" value="1"/>
</dbReference>
<feature type="domain" description="TonB-dependent receptor-like beta-barrel" evidence="13">
    <location>
        <begin position="246"/>
        <end position="633"/>
    </location>
</feature>
<evidence type="ECO:0000256" key="1">
    <source>
        <dbReference type="ARBA" id="ARBA00004571"/>
    </source>
</evidence>
<sequence length="659" mass="74109">MKKSFIALSVVASLALADGSYTLGKVSVASSIEDVNVIEQTITSQTIEQNNEQTVSESLDNVSGISMSKMGARGETTLSIRGFDAKRIGVFIDGIPVYVPYDGNFDYDRFLTNDIAQIDISKGYSSVAYGANTMGGVINIISKKPTKELEGNIKGEIILDSDAQMSRHVESINVGSRVGSFYAQLSGSYNKRDHFRMSDDYRPTLGSVQPKGDRLRSESTDKKISLKAGFIADDASEIAITYANQQGVKEQPTSVDSTRSSVRYWDWPYWDKETFSISGQKNFGNSYIKALAYYDTIKNSIHSYDNIEHSSMNFGKSWKSRYDDYSYGERLEYGLQTDSNFLKLALNYKKDVHRAYDIDKVTGSETLDEDYEDNTISLGVEDEYSITESFKILAGLSYDRRESDKLYDTNSAYTNMMKLTTQDAFTPQVALVYALDVSSKLRASAAQKTYLPSMKDRYSRRMGTSVPNVDLDKEIANHFELSYNYTTKNITAGANLYYSKINDAVQSVIYAPDPTKEQNQNVGDFEHKGLELEATYMNDSTKVGANYAFVDVKNKNDSDVKRTGVPENQFFAYVEQKIGAGFSIYANMKFRDDEYQQIANRDYVKMSSITTFDAKVIYNYAKTIQAEIGIKNLTDELIEYDPGFVEAGREYFAALNYKF</sequence>
<protein>
    <recommendedName>
        <fullName evidence="17">TonB-denpendent receptor</fullName>
    </recommendedName>
</protein>
<feature type="signal peptide" evidence="12">
    <location>
        <begin position="1"/>
        <end position="17"/>
    </location>
</feature>
<dbReference type="GO" id="GO:0009279">
    <property type="term" value="C:cell outer membrane"/>
    <property type="evidence" value="ECO:0007669"/>
    <property type="project" value="UniProtKB-SubCell"/>
</dbReference>
<dbReference type="Pfam" id="PF00593">
    <property type="entry name" value="TonB_dep_Rec_b-barrel"/>
    <property type="match status" value="1"/>
</dbReference>